<feature type="transmembrane region" description="Helical" evidence="1">
    <location>
        <begin position="174"/>
        <end position="194"/>
    </location>
</feature>
<name>A0A7R8X810_9CRUS</name>
<dbReference type="GO" id="GO:0016020">
    <property type="term" value="C:membrane"/>
    <property type="evidence" value="ECO:0007669"/>
    <property type="project" value="TreeGrafter"/>
</dbReference>
<keyword evidence="1" id="KW-0472">Membrane</keyword>
<organism evidence="2">
    <name type="scientific">Darwinula stevensoni</name>
    <dbReference type="NCBI Taxonomy" id="69355"/>
    <lineage>
        <taxon>Eukaryota</taxon>
        <taxon>Metazoa</taxon>
        <taxon>Ecdysozoa</taxon>
        <taxon>Arthropoda</taxon>
        <taxon>Crustacea</taxon>
        <taxon>Oligostraca</taxon>
        <taxon>Ostracoda</taxon>
        <taxon>Podocopa</taxon>
        <taxon>Podocopida</taxon>
        <taxon>Darwinulocopina</taxon>
        <taxon>Darwinuloidea</taxon>
        <taxon>Darwinulidae</taxon>
        <taxon>Darwinula</taxon>
    </lineage>
</organism>
<proteinExistence type="predicted"/>
<dbReference type="EMBL" id="CAJPEV010000318">
    <property type="protein sequence ID" value="CAG0883905.1"/>
    <property type="molecule type" value="Genomic_DNA"/>
</dbReference>
<evidence type="ECO:0000313" key="3">
    <source>
        <dbReference type="Proteomes" id="UP000677054"/>
    </source>
</evidence>
<accession>A0A7R8X810</accession>
<sequence>MGASKFAIRKTDFLLRHHEPSEFIRAQAGRSNGEILKALKNLNIKKVFIWRVVKRFKETDTVASRPRIGRLRSQRTPTVIRAVKVKIRRNPQRCMRQMAKEGNMSENLPLPTEVASMLKKVVFMNEKNFTIQSIHNCHNDKVLAKDISKVPDEAELSEGHGFLDEMNWALKTSWILGNISHNAAFIVTIAYWSLLFAPGEVVSLSNGVAHISNALQVMMNLCIDLRPFRIHHFYIPFVYSSVYIIFTGIYFAAGGTYNADGAKSLRRPVSPLAFVSYFQEVVDLVPGRGTPASSSKNVIREYD</sequence>
<dbReference type="EMBL" id="LR899835">
    <property type="protein sequence ID" value="CAD7242798.1"/>
    <property type="molecule type" value="Genomic_DNA"/>
</dbReference>
<gene>
    <name evidence="2" type="ORF">DSTB1V02_LOCUS2743</name>
</gene>
<feature type="transmembrane region" description="Helical" evidence="1">
    <location>
        <begin position="233"/>
        <end position="257"/>
    </location>
</feature>
<reference evidence="2" key="1">
    <citation type="submission" date="2020-11" db="EMBL/GenBank/DDBJ databases">
        <authorList>
            <person name="Tran Van P."/>
        </authorList>
    </citation>
    <scope>NUCLEOTIDE SEQUENCE</scope>
</reference>
<evidence type="ECO:0000313" key="2">
    <source>
        <dbReference type="EMBL" id="CAD7242798.1"/>
    </source>
</evidence>
<protein>
    <submittedName>
        <fullName evidence="2">Uncharacterized protein</fullName>
    </submittedName>
</protein>
<dbReference type="PANTHER" id="PTHR12242">
    <property type="entry name" value="OS02G0130600 PROTEIN-RELATED"/>
    <property type="match status" value="1"/>
</dbReference>
<evidence type="ECO:0000256" key="1">
    <source>
        <dbReference type="SAM" id="Phobius"/>
    </source>
</evidence>
<dbReference type="AlphaFoldDB" id="A0A7R8X810"/>
<keyword evidence="1" id="KW-1133">Transmembrane helix</keyword>
<keyword evidence="3" id="KW-1185">Reference proteome</keyword>
<dbReference type="OrthoDB" id="419711at2759"/>
<dbReference type="Proteomes" id="UP000677054">
    <property type="component" value="Unassembled WGS sequence"/>
</dbReference>
<keyword evidence="1" id="KW-0812">Transmembrane</keyword>